<accession>J9FCP2</accession>
<dbReference type="Gene3D" id="1.20.58.80">
    <property type="entry name" value="Phosphotransferase system, lactose/cellobiose-type IIA subunit"/>
    <property type="match status" value="1"/>
</dbReference>
<comment type="caution">
    <text evidence="1">The sequence shown here is derived from an EMBL/GenBank/DDBJ whole genome shotgun (WGS) entry which is preliminary data.</text>
</comment>
<feature type="non-terminal residue" evidence="1">
    <location>
        <position position="273"/>
    </location>
</feature>
<dbReference type="Proteomes" id="UP000004810">
    <property type="component" value="Unassembled WGS sequence"/>
</dbReference>
<proteinExistence type="predicted"/>
<dbReference type="InterPro" id="IPR036873">
    <property type="entry name" value="Rhodanese-like_dom_sf"/>
</dbReference>
<reference evidence="2" key="1">
    <citation type="submission" date="2012-08" db="EMBL/GenBank/DDBJ databases">
        <title>The Genome Sequence of Wuchereria bancrofti.</title>
        <authorList>
            <person name="Nutman T.B."/>
            <person name="Fink D.L."/>
            <person name="Russ C."/>
            <person name="Young S."/>
            <person name="Zeng Q."/>
            <person name="Koehrsen M."/>
            <person name="Alvarado L."/>
            <person name="Berlin A."/>
            <person name="Chapman S.B."/>
            <person name="Chen Z."/>
            <person name="Freedman E."/>
            <person name="Gellesch M."/>
            <person name="Goldberg J."/>
            <person name="Griggs A."/>
            <person name="Gujja S."/>
            <person name="Heilman E.R."/>
            <person name="Heiman D."/>
            <person name="Hepburn T."/>
            <person name="Howarth C."/>
            <person name="Jen D."/>
            <person name="Larson L."/>
            <person name="Lewis B."/>
            <person name="Mehta T."/>
            <person name="Park D."/>
            <person name="Pearson M."/>
            <person name="Roberts A."/>
            <person name="Saif S."/>
            <person name="Shea T."/>
            <person name="Shenoy N."/>
            <person name="Sisk P."/>
            <person name="Stolte C."/>
            <person name="Sykes S."/>
            <person name="Walk T."/>
            <person name="White J."/>
            <person name="Yandava C."/>
            <person name="Haas B."/>
            <person name="Henn M.R."/>
            <person name="Nusbaum C."/>
            <person name="Birren B."/>
        </authorList>
    </citation>
    <scope>NUCLEOTIDE SEQUENCE [LARGE SCALE GENOMIC DNA]</scope>
    <source>
        <strain evidence="2">NA</strain>
    </source>
</reference>
<gene>
    <name evidence="1" type="ORF">WUBG_03972</name>
</gene>
<dbReference type="AlphaFoldDB" id="J9FCP2"/>
<dbReference type="SUPFAM" id="SSF140856">
    <property type="entry name" value="USP8 N-terminal domain-like"/>
    <property type="match status" value="1"/>
</dbReference>
<dbReference type="Gene3D" id="3.40.250.10">
    <property type="entry name" value="Rhodanese-like domain"/>
    <property type="match status" value="1"/>
</dbReference>
<organism evidence="1 2">
    <name type="scientific">Wuchereria bancrofti</name>
    <dbReference type="NCBI Taxonomy" id="6293"/>
    <lineage>
        <taxon>Eukaryota</taxon>
        <taxon>Metazoa</taxon>
        <taxon>Ecdysozoa</taxon>
        <taxon>Nematoda</taxon>
        <taxon>Chromadorea</taxon>
        <taxon>Rhabditida</taxon>
        <taxon>Spirurina</taxon>
        <taxon>Spiruromorpha</taxon>
        <taxon>Filarioidea</taxon>
        <taxon>Onchocercidae</taxon>
        <taxon>Wuchereria</taxon>
    </lineage>
</organism>
<evidence type="ECO:0000313" key="1">
    <source>
        <dbReference type="EMBL" id="EJW85119.1"/>
    </source>
</evidence>
<dbReference type="EMBL" id="ADBV01001303">
    <property type="protein sequence ID" value="EJW85119.1"/>
    <property type="molecule type" value="Genomic_DNA"/>
</dbReference>
<evidence type="ECO:0000313" key="2">
    <source>
        <dbReference type="Proteomes" id="UP000004810"/>
    </source>
</evidence>
<sequence length="273" mass="31491">MVLNRPTLIHLADLRFTSLEHLKSWCDVTHKQKWEQAISRLVCTKAFDHAERVFDEAKLKMREGDEEDAYKLFTRMGIISKIIITKSDFQEFKNSPVIIKRALLDGRRFYYLFDQCIAYLKELEESLKKRYELKKAEKSYDEQDLSVSQCEETREDKDYFMNESMVIDPRDLVRYIACKHRALIIDYRKDQTDVIQYANAGQLLVAQVPADAVVPGCIGSSLIRSAEIAQRAILQRMADVDVVVLMGSDSAPNEEKDMIAGSKEQILYSALSM</sequence>
<protein>
    <submittedName>
        <fullName evidence="1">Uncharacterized protein</fullName>
    </submittedName>
</protein>
<name>J9FCP2_WUCBA</name>